<dbReference type="OrthoDB" id="5492426at2"/>
<evidence type="ECO:0000256" key="4">
    <source>
        <dbReference type="ARBA" id="ARBA00022989"/>
    </source>
</evidence>
<evidence type="ECO:0000313" key="8">
    <source>
        <dbReference type="EMBL" id="AKU94464.1"/>
    </source>
</evidence>
<dbReference type="GO" id="GO:0005886">
    <property type="term" value="C:plasma membrane"/>
    <property type="evidence" value="ECO:0007669"/>
    <property type="project" value="UniProtKB-SubCell"/>
</dbReference>
<sequence length="307" mass="32988">MGLKLTGVSLMVHAFRIGAALFVFVGLVMAAYTVASAPTRVANRLGLRGLKRTRALQTNDAWATFEPLVRWLGVRVSGIPSDDQRAELDRQISLAGDFLGLTAEEYLALFILSAFGGSLAGAVGGYLLEMGMLLVFAGFILGLVLPYLVVSGEAQERMKNISRGLPYVIDLMALSMSAGLDFPGAIRQVVEKSSNPDDPIVEEFTLILQTLNLGRTRKDALLEFARRAPNASVSEFVNSLVQAEERGNPVAEVLTIQAASSRLRRSVRAEELASKAGVKMALPLMLVFFAVLGLIVGPAMMNISDGM</sequence>
<feature type="domain" description="Type II secretion system protein GspF" evidence="7">
    <location>
        <begin position="169"/>
        <end position="297"/>
    </location>
</feature>
<dbReference type="KEGG" id="llu:AKJ09_01128"/>
<dbReference type="RefSeq" id="WP_146646057.1">
    <property type="nucleotide sequence ID" value="NZ_CP012333.1"/>
</dbReference>
<evidence type="ECO:0000256" key="2">
    <source>
        <dbReference type="ARBA" id="ARBA00022475"/>
    </source>
</evidence>
<feature type="transmembrane region" description="Helical" evidence="6">
    <location>
        <begin position="281"/>
        <end position="301"/>
    </location>
</feature>
<name>A0A0K1PMX4_9BACT</name>
<evidence type="ECO:0000256" key="6">
    <source>
        <dbReference type="SAM" id="Phobius"/>
    </source>
</evidence>
<keyword evidence="5 6" id="KW-0472">Membrane</keyword>
<dbReference type="STRING" id="1391654.AKJ09_01128"/>
<dbReference type="PANTHER" id="PTHR35007">
    <property type="entry name" value="INTEGRAL MEMBRANE PROTEIN-RELATED"/>
    <property type="match status" value="1"/>
</dbReference>
<evidence type="ECO:0000256" key="1">
    <source>
        <dbReference type="ARBA" id="ARBA00004651"/>
    </source>
</evidence>
<feature type="transmembrane region" description="Helical" evidence="6">
    <location>
        <begin position="106"/>
        <end position="127"/>
    </location>
</feature>
<proteinExistence type="predicted"/>
<protein>
    <submittedName>
        <fullName evidence="8">Type II/IV secretion system protein TadC, associated with Flp pilus assembly</fullName>
    </submittedName>
</protein>
<dbReference type="AlphaFoldDB" id="A0A0K1PMX4"/>
<evidence type="ECO:0000313" key="9">
    <source>
        <dbReference type="Proteomes" id="UP000064967"/>
    </source>
</evidence>
<keyword evidence="2" id="KW-1003">Cell membrane</keyword>
<dbReference type="PANTHER" id="PTHR35007:SF2">
    <property type="entry name" value="PILUS ASSEMBLE PROTEIN"/>
    <property type="match status" value="1"/>
</dbReference>
<feature type="transmembrane region" description="Helical" evidence="6">
    <location>
        <begin position="12"/>
        <end position="35"/>
    </location>
</feature>
<accession>A0A0K1PMX4</accession>
<feature type="transmembrane region" description="Helical" evidence="6">
    <location>
        <begin position="133"/>
        <end position="150"/>
    </location>
</feature>
<keyword evidence="3 6" id="KW-0812">Transmembrane</keyword>
<gene>
    <name evidence="8" type="ORF">AKJ09_01128</name>
</gene>
<dbReference type="InterPro" id="IPR018076">
    <property type="entry name" value="T2SS_GspF_dom"/>
</dbReference>
<dbReference type="Proteomes" id="UP000064967">
    <property type="component" value="Chromosome"/>
</dbReference>
<organism evidence="8 9">
    <name type="scientific">Labilithrix luteola</name>
    <dbReference type="NCBI Taxonomy" id="1391654"/>
    <lineage>
        <taxon>Bacteria</taxon>
        <taxon>Pseudomonadati</taxon>
        <taxon>Myxococcota</taxon>
        <taxon>Polyangia</taxon>
        <taxon>Polyangiales</taxon>
        <taxon>Labilitrichaceae</taxon>
        <taxon>Labilithrix</taxon>
    </lineage>
</organism>
<evidence type="ECO:0000256" key="5">
    <source>
        <dbReference type="ARBA" id="ARBA00023136"/>
    </source>
</evidence>
<reference evidence="8 9" key="1">
    <citation type="submission" date="2015-08" db="EMBL/GenBank/DDBJ databases">
        <authorList>
            <person name="Babu N.S."/>
            <person name="Beckwith C.J."/>
            <person name="Beseler K.G."/>
            <person name="Brison A."/>
            <person name="Carone J.V."/>
            <person name="Caskin T.P."/>
            <person name="Diamond M."/>
            <person name="Durham M.E."/>
            <person name="Foxe J.M."/>
            <person name="Go M."/>
            <person name="Henderson B.A."/>
            <person name="Jones I.B."/>
            <person name="McGettigan J.A."/>
            <person name="Micheletti S.J."/>
            <person name="Nasrallah M.E."/>
            <person name="Ortiz D."/>
            <person name="Piller C.R."/>
            <person name="Privatt S.R."/>
            <person name="Schneider S.L."/>
            <person name="Sharp S."/>
            <person name="Smith T.C."/>
            <person name="Stanton J.D."/>
            <person name="Ullery H.E."/>
            <person name="Wilson R.J."/>
            <person name="Serrano M.G."/>
            <person name="Buck G."/>
            <person name="Lee V."/>
            <person name="Wang Y."/>
            <person name="Carvalho R."/>
            <person name="Voegtly L."/>
            <person name="Shi R."/>
            <person name="Duckworth R."/>
            <person name="Johnson A."/>
            <person name="Loviza R."/>
            <person name="Walstead R."/>
            <person name="Shah Z."/>
            <person name="Kiflezghi M."/>
            <person name="Wade K."/>
            <person name="Ball S.L."/>
            <person name="Bradley K.W."/>
            <person name="Asai D.J."/>
            <person name="Bowman C.A."/>
            <person name="Russell D.A."/>
            <person name="Pope W.H."/>
            <person name="Jacobs-Sera D."/>
            <person name="Hendrix R.W."/>
            <person name="Hatfull G.F."/>
        </authorList>
    </citation>
    <scope>NUCLEOTIDE SEQUENCE [LARGE SCALE GENOMIC DNA]</scope>
    <source>
        <strain evidence="8 9">DSM 27648</strain>
    </source>
</reference>
<keyword evidence="4 6" id="KW-1133">Transmembrane helix</keyword>
<comment type="subcellular location">
    <subcellularLocation>
        <location evidence="1">Cell membrane</location>
        <topology evidence="1">Multi-pass membrane protein</topology>
    </subcellularLocation>
</comment>
<evidence type="ECO:0000256" key="3">
    <source>
        <dbReference type="ARBA" id="ARBA00022692"/>
    </source>
</evidence>
<keyword evidence="9" id="KW-1185">Reference proteome</keyword>
<dbReference type="EMBL" id="CP012333">
    <property type="protein sequence ID" value="AKU94464.1"/>
    <property type="molecule type" value="Genomic_DNA"/>
</dbReference>
<dbReference type="Pfam" id="PF00482">
    <property type="entry name" value="T2SSF"/>
    <property type="match status" value="1"/>
</dbReference>
<evidence type="ECO:0000259" key="7">
    <source>
        <dbReference type="Pfam" id="PF00482"/>
    </source>
</evidence>